<reference evidence="19 20" key="1">
    <citation type="submission" date="2023-07" db="EMBL/GenBank/DDBJ databases">
        <title>Genomic Encyclopedia of Type Strains, Phase IV (KMG-IV): sequencing the most valuable type-strain genomes for metagenomic binning, comparative biology and taxonomic classification.</title>
        <authorList>
            <person name="Goeker M."/>
        </authorList>
    </citation>
    <scope>NUCLEOTIDE SEQUENCE [LARGE SCALE GENOMIC DNA]</scope>
    <source>
        <strain evidence="19 20">DSM 4006</strain>
    </source>
</reference>
<dbReference type="Pfam" id="PF02790">
    <property type="entry name" value="COX2_TM"/>
    <property type="match status" value="1"/>
</dbReference>
<gene>
    <name evidence="19" type="ORF">J2S03_002167</name>
</gene>
<evidence type="ECO:0000256" key="4">
    <source>
        <dbReference type="ARBA" id="ARBA00022660"/>
    </source>
</evidence>
<dbReference type="Proteomes" id="UP001232973">
    <property type="component" value="Unassembled WGS sequence"/>
</dbReference>
<accession>A0ABT9XJ46</accession>
<dbReference type="InterPro" id="IPR036257">
    <property type="entry name" value="Cyt_c_oxidase_su2_TM_sf"/>
</dbReference>
<comment type="function">
    <text evidence="12 15">Subunits I and II form the functional core of the enzyme complex. Electrons originating in cytochrome c are transferred via heme a and Cu(A) to the binuclear center formed by heme a3 and Cu(B).</text>
</comment>
<dbReference type="InterPro" id="IPR002429">
    <property type="entry name" value="CcO_II-like_C"/>
</dbReference>
<keyword evidence="6 15" id="KW-0479">Metal-binding</keyword>
<keyword evidence="7" id="KW-1278">Translocase</keyword>
<evidence type="ECO:0000259" key="17">
    <source>
        <dbReference type="PROSITE" id="PS50857"/>
    </source>
</evidence>
<dbReference type="InterPro" id="IPR011759">
    <property type="entry name" value="Cyt_c_oxidase_su2_TM_dom"/>
</dbReference>
<comment type="caution">
    <text evidence="19">The sequence shown here is derived from an EMBL/GenBank/DDBJ whole genome shotgun (WGS) entry which is preliminary data.</text>
</comment>
<proteinExistence type="inferred from homology"/>
<dbReference type="SUPFAM" id="SSF81464">
    <property type="entry name" value="Cytochrome c oxidase subunit II-like, transmembrane region"/>
    <property type="match status" value="1"/>
</dbReference>
<dbReference type="EMBL" id="JAUSTP010000017">
    <property type="protein sequence ID" value="MDQ0190303.1"/>
    <property type="molecule type" value="Genomic_DNA"/>
</dbReference>
<keyword evidence="20" id="KW-1185">Reference proteome</keyword>
<keyword evidence="4 14" id="KW-0679">Respiratory chain</keyword>
<comment type="similarity">
    <text evidence="2 14">Belongs to the cytochrome c oxidase subunit 2 family.</text>
</comment>
<keyword evidence="3 14" id="KW-0813">Transport</keyword>
<name>A0ABT9XJ46_9BACL</name>
<evidence type="ECO:0000313" key="20">
    <source>
        <dbReference type="Proteomes" id="UP001232973"/>
    </source>
</evidence>
<evidence type="ECO:0000256" key="7">
    <source>
        <dbReference type="ARBA" id="ARBA00022967"/>
    </source>
</evidence>
<dbReference type="PANTHER" id="PTHR22888:SF9">
    <property type="entry name" value="CYTOCHROME C OXIDASE SUBUNIT 2"/>
    <property type="match status" value="1"/>
</dbReference>
<organism evidence="19 20">
    <name type="scientific">Alicyclobacillus cycloheptanicus</name>
    <dbReference type="NCBI Taxonomy" id="1457"/>
    <lineage>
        <taxon>Bacteria</taxon>
        <taxon>Bacillati</taxon>
        <taxon>Bacillota</taxon>
        <taxon>Bacilli</taxon>
        <taxon>Bacillales</taxon>
        <taxon>Alicyclobacillaceae</taxon>
        <taxon>Alicyclobacillus</taxon>
    </lineage>
</organism>
<keyword evidence="10 15" id="KW-0186">Copper</keyword>
<evidence type="ECO:0000256" key="13">
    <source>
        <dbReference type="ARBA" id="ARBA00047816"/>
    </source>
</evidence>
<evidence type="ECO:0000259" key="18">
    <source>
        <dbReference type="PROSITE" id="PS50999"/>
    </source>
</evidence>
<evidence type="ECO:0000256" key="2">
    <source>
        <dbReference type="ARBA" id="ARBA00007866"/>
    </source>
</evidence>
<evidence type="ECO:0000256" key="3">
    <source>
        <dbReference type="ARBA" id="ARBA00022448"/>
    </source>
</evidence>
<comment type="subcellular location">
    <subcellularLocation>
        <location evidence="14">Cell membrane</location>
        <topology evidence="14">Multi-pass membrane protein</topology>
    </subcellularLocation>
    <subcellularLocation>
        <location evidence="1">Membrane</location>
        <topology evidence="1">Multi-pass membrane protein</topology>
    </subcellularLocation>
</comment>
<dbReference type="RefSeq" id="WP_274454691.1">
    <property type="nucleotide sequence ID" value="NZ_CP067097.1"/>
</dbReference>
<evidence type="ECO:0000256" key="6">
    <source>
        <dbReference type="ARBA" id="ARBA00022723"/>
    </source>
</evidence>
<evidence type="ECO:0000256" key="12">
    <source>
        <dbReference type="ARBA" id="ARBA00024688"/>
    </source>
</evidence>
<keyword evidence="11 16" id="KW-0472">Membrane</keyword>
<evidence type="ECO:0000256" key="16">
    <source>
        <dbReference type="SAM" id="Phobius"/>
    </source>
</evidence>
<keyword evidence="5 14" id="KW-0812">Transmembrane</keyword>
<comment type="cofactor">
    <cofactor evidence="15">
        <name>Cu cation</name>
        <dbReference type="ChEBI" id="CHEBI:23378"/>
    </cofactor>
    <text evidence="15">Binds a copper A center.</text>
</comment>
<comment type="catalytic activity">
    <reaction evidence="13 15">
        <text>4 Fe(II)-[cytochrome c] + O2 + 8 H(+)(in) = 4 Fe(III)-[cytochrome c] + 2 H2O + 4 H(+)(out)</text>
        <dbReference type="Rhea" id="RHEA:11436"/>
        <dbReference type="Rhea" id="RHEA-COMP:10350"/>
        <dbReference type="Rhea" id="RHEA-COMP:14399"/>
        <dbReference type="ChEBI" id="CHEBI:15377"/>
        <dbReference type="ChEBI" id="CHEBI:15378"/>
        <dbReference type="ChEBI" id="CHEBI:15379"/>
        <dbReference type="ChEBI" id="CHEBI:29033"/>
        <dbReference type="ChEBI" id="CHEBI:29034"/>
        <dbReference type="EC" id="7.1.1.9"/>
    </reaction>
</comment>
<dbReference type="PANTHER" id="PTHR22888">
    <property type="entry name" value="CYTOCHROME C OXIDASE, SUBUNIT II"/>
    <property type="match status" value="1"/>
</dbReference>
<evidence type="ECO:0000256" key="11">
    <source>
        <dbReference type="ARBA" id="ARBA00023136"/>
    </source>
</evidence>
<dbReference type="InterPro" id="IPR001505">
    <property type="entry name" value="Copper_CuA"/>
</dbReference>
<dbReference type="InterPro" id="IPR045187">
    <property type="entry name" value="CcO_II"/>
</dbReference>
<dbReference type="PROSITE" id="PS50999">
    <property type="entry name" value="COX2_TM"/>
    <property type="match status" value="1"/>
</dbReference>
<dbReference type="PRINTS" id="PR01166">
    <property type="entry name" value="CYCOXIDASEII"/>
</dbReference>
<dbReference type="SUPFAM" id="SSF49503">
    <property type="entry name" value="Cupredoxins"/>
    <property type="match status" value="1"/>
</dbReference>
<evidence type="ECO:0000256" key="15">
    <source>
        <dbReference type="RuleBase" id="RU004024"/>
    </source>
</evidence>
<evidence type="ECO:0000256" key="8">
    <source>
        <dbReference type="ARBA" id="ARBA00022982"/>
    </source>
</evidence>
<dbReference type="Pfam" id="PF00116">
    <property type="entry name" value="COX2"/>
    <property type="match status" value="1"/>
</dbReference>
<dbReference type="PROSITE" id="PS00078">
    <property type="entry name" value="COX2"/>
    <property type="match status" value="1"/>
</dbReference>
<evidence type="ECO:0000256" key="5">
    <source>
        <dbReference type="ARBA" id="ARBA00022692"/>
    </source>
</evidence>
<evidence type="ECO:0000256" key="14">
    <source>
        <dbReference type="RuleBase" id="RU000456"/>
    </source>
</evidence>
<protein>
    <recommendedName>
        <fullName evidence="15">Cytochrome c oxidase subunit 2</fullName>
        <ecNumber evidence="15">7.1.1.9</ecNumber>
    </recommendedName>
</protein>
<dbReference type="PROSITE" id="PS50857">
    <property type="entry name" value="COX2_CUA"/>
    <property type="match status" value="1"/>
</dbReference>
<dbReference type="InterPro" id="IPR008972">
    <property type="entry name" value="Cupredoxin"/>
</dbReference>
<feature type="transmembrane region" description="Helical" evidence="16">
    <location>
        <begin position="68"/>
        <end position="90"/>
    </location>
</feature>
<feature type="domain" description="Cytochrome oxidase subunit II copper A binding" evidence="17">
    <location>
        <begin position="97"/>
        <end position="211"/>
    </location>
</feature>
<evidence type="ECO:0000256" key="10">
    <source>
        <dbReference type="ARBA" id="ARBA00023008"/>
    </source>
</evidence>
<dbReference type="InterPro" id="IPR014222">
    <property type="entry name" value="Cyt_c_oxidase_su2"/>
</dbReference>
<evidence type="ECO:0000313" key="19">
    <source>
        <dbReference type="EMBL" id="MDQ0190303.1"/>
    </source>
</evidence>
<dbReference type="EC" id="7.1.1.9" evidence="15"/>
<keyword evidence="9 16" id="KW-1133">Transmembrane helix</keyword>
<feature type="transmembrane region" description="Helical" evidence="16">
    <location>
        <begin position="22"/>
        <end position="47"/>
    </location>
</feature>
<evidence type="ECO:0000256" key="1">
    <source>
        <dbReference type="ARBA" id="ARBA00004141"/>
    </source>
</evidence>
<dbReference type="Gene3D" id="2.60.40.420">
    <property type="entry name" value="Cupredoxins - blue copper proteins"/>
    <property type="match status" value="1"/>
</dbReference>
<feature type="domain" description="Cytochrome oxidase subunit II transmembrane region profile" evidence="18">
    <location>
        <begin position="1"/>
        <end position="96"/>
    </location>
</feature>
<dbReference type="NCBIfam" id="TIGR02866">
    <property type="entry name" value="CoxB"/>
    <property type="match status" value="1"/>
</dbReference>
<sequence>MPNVASWLPPALTQMAQRVDSLFYIVLGIVAAFFVIVEVLLITFLIRYRRTRKNRTGKGVHGNNLFEIIWTLVPTVILVFMGVISVKYVYAQQTPPPHPVVIKVTGHMWYWEFQYPNGLDTRNVLDVPAGQPVLFDITSADVIHGFYIPAVRVQQDALPGRQTQFWMQADTKDIGQSFPVPCDQFCGVDHSKMHATMTVLSPSDFQQWEASQLQKQKASSGS</sequence>
<dbReference type="Gene3D" id="1.10.287.90">
    <property type="match status" value="1"/>
</dbReference>
<evidence type="ECO:0000256" key="9">
    <source>
        <dbReference type="ARBA" id="ARBA00022989"/>
    </source>
</evidence>
<keyword evidence="8 14" id="KW-0249">Electron transport</keyword>